<feature type="region of interest" description="Disordered" evidence="2">
    <location>
        <begin position="886"/>
        <end position="912"/>
    </location>
</feature>
<dbReference type="NCBIfam" id="TIGR01643">
    <property type="entry name" value="YD_repeat_2x"/>
    <property type="match status" value="2"/>
</dbReference>
<proteinExistence type="predicted"/>
<evidence type="ECO:0000313" key="5">
    <source>
        <dbReference type="EMBL" id="TYB40134.1"/>
    </source>
</evidence>
<keyword evidence="6" id="KW-1185">Reference proteome</keyword>
<keyword evidence="1" id="KW-0677">Repeat</keyword>
<dbReference type="EMBL" id="VSFG01000013">
    <property type="protein sequence ID" value="TYB40134.1"/>
    <property type="molecule type" value="Genomic_DNA"/>
</dbReference>
<feature type="signal peptide" evidence="3">
    <location>
        <begin position="1"/>
        <end position="40"/>
    </location>
</feature>
<feature type="compositionally biased region" description="Basic and acidic residues" evidence="2">
    <location>
        <begin position="49"/>
        <end position="64"/>
    </location>
</feature>
<dbReference type="PANTHER" id="PTHR32305:SF17">
    <property type="entry name" value="TRNA NUCLEASE WAPA"/>
    <property type="match status" value="1"/>
</dbReference>
<feature type="region of interest" description="Disordered" evidence="2">
    <location>
        <begin position="1658"/>
        <end position="1677"/>
    </location>
</feature>
<feature type="region of interest" description="Disordered" evidence="2">
    <location>
        <begin position="680"/>
        <end position="708"/>
    </location>
</feature>
<dbReference type="Pfam" id="PF07591">
    <property type="entry name" value="PT-HINT"/>
    <property type="match status" value="1"/>
</dbReference>
<evidence type="ECO:0000313" key="6">
    <source>
        <dbReference type="Proteomes" id="UP000323380"/>
    </source>
</evidence>
<dbReference type="InterPro" id="IPR031325">
    <property type="entry name" value="RHS_repeat"/>
</dbReference>
<dbReference type="SUPFAM" id="SSF51294">
    <property type="entry name" value="Hedgehog/intein (Hint) domain"/>
    <property type="match status" value="1"/>
</dbReference>
<name>A0A5D0N6R7_9ACTN</name>
<gene>
    <name evidence="5" type="ORF">FXF69_39790</name>
</gene>
<dbReference type="SMART" id="SM00306">
    <property type="entry name" value="HintN"/>
    <property type="match status" value="1"/>
</dbReference>
<dbReference type="NCBIfam" id="TIGR03696">
    <property type="entry name" value="Rhs_assc_core"/>
    <property type="match status" value="1"/>
</dbReference>
<dbReference type="Gene3D" id="2.170.16.10">
    <property type="entry name" value="Hedgehog/Intein (Hint) domain"/>
    <property type="match status" value="1"/>
</dbReference>
<feature type="compositionally biased region" description="Polar residues" evidence="2">
    <location>
        <begin position="897"/>
        <end position="907"/>
    </location>
</feature>
<keyword evidence="3" id="KW-0732">Signal</keyword>
<dbReference type="InterPro" id="IPR056823">
    <property type="entry name" value="TEN-like_YD-shell"/>
</dbReference>
<evidence type="ECO:0000256" key="1">
    <source>
        <dbReference type="ARBA" id="ARBA00022737"/>
    </source>
</evidence>
<dbReference type="Gene3D" id="2.180.10.10">
    <property type="entry name" value="RHS repeat-associated core"/>
    <property type="match status" value="2"/>
</dbReference>
<feature type="region of interest" description="Disordered" evidence="2">
    <location>
        <begin position="1041"/>
        <end position="1065"/>
    </location>
</feature>
<feature type="compositionally biased region" description="Polar residues" evidence="2">
    <location>
        <begin position="1665"/>
        <end position="1677"/>
    </location>
</feature>
<feature type="region of interest" description="Disordered" evidence="2">
    <location>
        <begin position="38"/>
        <end position="93"/>
    </location>
</feature>
<feature type="domain" description="Hint" evidence="4">
    <location>
        <begin position="2042"/>
        <end position="2168"/>
    </location>
</feature>
<dbReference type="InterPro" id="IPR050708">
    <property type="entry name" value="T6SS_VgrG/RHS"/>
</dbReference>
<feature type="compositionally biased region" description="Basic and acidic residues" evidence="2">
    <location>
        <begin position="805"/>
        <end position="816"/>
    </location>
</feature>
<feature type="region of interest" description="Disordered" evidence="2">
    <location>
        <begin position="804"/>
        <end position="833"/>
    </location>
</feature>
<dbReference type="RefSeq" id="WP_148344808.1">
    <property type="nucleotide sequence ID" value="NZ_VSFG01000013.1"/>
</dbReference>
<dbReference type="InterPro" id="IPR006530">
    <property type="entry name" value="YD"/>
</dbReference>
<evidence type="ECO:0000256" key="3">
    <source>
        <dbReference type="SAM" id="SignalP"/>
    </source>
</evidence>
<organism evidence="5 6">
    <name type="scientific">Actinomadura chibensis</name>
    <dbReference type="NCBI Taxonomy" id="392828"/>
    <lineage>
        <taxon>Bacteria</taxon>
        <taxon>Bacillati</taxon>
        <taxon>Actinomycetota</taxon>
        <taxon>Actinomycetes</taxon>
        <taxon>Streptosporangiales</taxon>
        <taxon>Thermomonosporaceae</taxon>
        <taxon>Actinomadura</taxon>
    </lineage>
</organism>
<evidence type="ECO:0000256" key="2">
    <source>
        <dbReference type="SAM" id="MobiDB-lite"/>
    </source>
</evidence>
<dbReference type="STRING" id="1220554.GCA_001552135_03169"/>
<comment type="caution">
    <text evidence="5">The sequence shown here is derived from an EMBL/GenBank/DDBJ whole genome shotgun (WGS) entry which is preliminary data.</text>
</comment>
<dbReference type="Pfam" id="PF05593">
    <property type="entry name" value="RHS_repeat"/>
    <property type="match status" value="1"/>
</dbReference>
<feature type="chain" id="PRO_5023022333" evidence="3">
    <location>
        <begin position="41"/>
        <end position="2334"/>
    </location>
</feature>
<reference evidence="5 6" key="1">
    <citation type="submission" date="2019-08" db="EMBL/GenBank/DDBJ databases">
        <title>Actinomadura sp. nov. CYP1-5 isolated from mountain soil.</title>
        <authorList>
            <person name="Songsumanus A."/>
            <person name="Kuncharoen N."/>
            <person name="Kudo T."/>
            <person name="Yuki M."/>
            <person name="Igarashi Y."/>
            <person name="Tanasupawat S."/>
        </authorList>
    </citation>
    <scope>NUCLEOTIDE SEQUENCE [LARGE SCALE GENOMIC DNA]</scope>
    <source>
        <strain evidence="5 6">JCM 14158</strain>
    </source>
</reference>
<dbReference type="PANTHER" id="PTHR32305">
    <property type="match status" value="1"/>
</dbReference>
<dbReference type="InterPro" id="IPR022385">
    <property type="entry name" value="Rhs_assc_core"/>
</dbReference>
<dbReference type="Pfam" id="PF25023">
    <property type="entry name" value="TEN_YD-shell"/>
    <property type="match status" value="1"/>
</dbReference>
<sequence length="2334" mass="251199">MRTGRKTLVLSRPRSARAVAAVMAVTLAAGLLSAPPPALAEPPNAHRPTIRDHEDPVKGHDLKVRPRKTTTLKPGPPAKAAWPRPGTSEVSVPADTKEKVRADALPVRVLPADKRGVRNGIGAAAKVRVSVLDRATAPRAGVDGLAFTVARTDKSQAGQVGVELDYSQFAQAFGGSYGSRLRLYQMPACALSTPDRPECRLAAPLKAVNNGREQTLTAQVTAAPAPTATAAPSGGPAGTLLVAAGGSSGPQGDFKATSLEASATWQAGGSGGEFSWSYPMRVPPVPGGLTPNVAVTYSSGSVDGKTANTNGQPSWLGEGFDLWPGYIERRYKSCEDDGAPKDEWGNSPGDLCWGYDNATVTWNGKGGELIKASDGTWRMKGDDGTKFEKLADRDTGNGDDDGEYWKVTTTDGVQYFFGLNRVPGWVKDKPETDSTWTTPVFGDDDNEFCHRSTFADSWCQQAYRWNLDYVVDPSGNAIVYSYAKETNHYGRNLKAADETPYVRGGYLKTISYGMRKDKLFDKAPAQVSFTPAERCIPDATFDCDPSKIDDKPDSWWDVPWDMHCDSGQECKDTHGTLSPTFWSRKRLAQVTTQILKPDGSGYRPVDSWAFTHAWGLADIDRDLLLTSIQHTGHAADGTFVTLPKTTISNVQLPNRLDRTGDDIQRYVRYRVGAIDDESGGQIDVSYSTPESSCSPTDRPTPETNTTRCMPVIWTPPGHEEPMTDWFHKYVVTSVMQTDLTGGSPEMVTKYQYLGGAAWHYDDDDGLTKDKNKTWSQWRGYGQVRTFTGDYNDPATQTDTFYLRGMDGDRKNKDGGEKSVTVSDGEGGTHTDHDPFAGFTLKTVTYDKPGGPVYTKTVNTPWKAQTASRTRSWGTTTANVTATDSTQTWTAKDGGGWTQTKSDNTYQASGPGVGRTTKVDDLGDVTTAADDKCTTTNYADNTGAWMVNSPSRVETVAVNCSTTPDRSTQVVSDVRTYYDNGGFGDGPTVGNVTKVEKIASHNGTAATYATQAETRYDAYGRTIQATDAAGHVTTSTYSETQGLTTQVTTTGPPAKPGDSSTSLTRTQQLDPALGLPVTELDVSNGNLRTDLTYDPLGRLLKVWLPNRRKATDNPTYEYSYRVTQGQIVAVTTKTLTADGNQKLGQIELLDGLLRTRQIQAPGPDGRLISDTFYDNRGQATKTYAPYSATGAPEATLFGVDVPGEIETQTHTDYDGLGRKTVERLSTGNGDQPDSELWRTTYAYGGGNRVSVTPPSGGTPTAQITDARGQVIQRRQYKAATPTGDYDATTYTYTPAGEIASVTDPSGNTFTTTYDLRGRKTQTTDPDKGATTFTYNDLDQVTSTTDARGKKIFIDYDGQGRKTATHDGSADGPILASWTYDTSTRGKGKLASATRHTANGDYTNGVYKYDTLGRPETTTLTVPASQGPLAGTYAFSTTYNADGTVKGQTMPAAGGLPGESLVYSYDTWQRPTGLTGKATYVNTAQYTPTGKPTLVEYGTDPTKQAWQTFSYEYGTQRLANARTTRAGISGADRNATYHYTDAGTVTSIADNSRDGTDNQCFTYDHLQRLTEAWTQTTTDPCATEPTTALIGGPAPYWQTFTYDTAGNRKTQTLHGTGGKPDTTRTYTYAAPGNGNRLNTVVQTGGEGDRTETYAYDATGNTTTRTTADGSPSTSTQTFDWGTEGELTKVTENGNDETYVYDADGNRLIRKDPAGATLYMPDGTELRALNGAATATGTRYYTFADQTVVMRTSDGALTYLTADTQGSAQAAINAAGQQTTIRRFDPFGNIRGFDEDATWPGEKGFVGGTQDPTGLTHLGARQYDPQTGRFISVDPLMDQADPQQMNGYTYANNNPTTYADPDGTCPPDICGNGVINVGHKTPAKNGGCGHDCGNPPRGFGHPPTRSADGNPVDKPVKARWGDQTVHAPNLVVYWTAVYKMLQMVYDRHNGDLGPLDPQLMPECGVNSGDSSACGIGDLGRLGNFGKLICQIGHFTCDRMSGGQFLSAGIGGWDGSLGRDGGVTGAEGIGGMGRGRPGAGGGLGGCSSFVPSTSVLMADGSQKAIEDIKVGDKVLATDPETGMTTAQPVLGTITSKGDKNLIQISIDGDAPVRFQLTGDEPSRSASKPHTLKGANSGVVIATDAHPFWVAGNINAWVKAAELKPGMWLRTSAGTYVQITTTRHWTVQHQRVHNLTTANFHTYYVLAGVTPFLVHNAGGDARFRYLDRPGYSNYVLVDRGGNVYYSGMFGPGATPASTQYRHGNNHNRFSLANGDSMRLMPGTRTYGEARLMEQRLMEQYGTYIGRNGNNYRGNRQNPLAGKKRVEYEGYEAKKLGGCP</sequence>
<dbReference type="InterPro" id="IPR003587">
    <property type="entry name" value="Hint_dom_N"/>
</dbReference>
<feature type="compositionally biased region" description="Low complexity" evidence="2">
    <location>
        <begin position="1041"/>
        <end position="1050"/>
    </location>
</feature>
<feature type="compositionally biased region" description="Polar residues" evidence="2">
    <location>
        <begin position="684"/>
        <end position="707"/>
    </location>
</feature>
<evidence type="ECO:0000259" key="4">
    <source>
        <dbReference type="SMART" id="SM00306"/>
    </source>
</evidence>
<dbReference type="Proteomes" id="UP000323380">
    <property type="component" value="Unassembled WGS sequence"/>
</dbReference>
<dbReference type="InterPro" id="IPR036844">
    <property type="entry name" value="Hint_dom_sf"/>
</dbReference>
<protein>
    <submittedName>
        <fullName evidence="5">Sugar-binding protein</fullName>
    </submittedName>
</protein>
<dbReference type="CDD" id="cd00081">
    <property type="entry name" value="Hint"/>
    <property type="match status" value="1"/>
</dbReference>
<accession>A0A5D0N6R7</accession>